<evidence type="ECO:0000256" key="9">
    <source>
        <dbReference type="ARBA" id="ARBA00022967"/>
    </source>
</evidence>
<dbReference type="SFLD" id="SFLDG00002">
    <property type="entry name" value="C1.7:_P-type_atpase_like"/>
    <property type="match status" value="1"/>
</dbReference>
<dbReference type="PRINTS" id="PR00120">
    <property type="entry name" value="HATPASE"/>
</dbReference>
<evidence type="ECO:0000256" key="14">
    <source>
        <dbReference type="ARBA" id="ARBA00049499"/>
    </source>
</evidence>
<dbReference type="InterPro" id="IPR059000">
    <property type="entry name" value="ATPase_P-type_domA"/>
</dbReference>
<keyword evidence="15" id="KW-0813">Transport</keyword>
<comment type="subcellular location">
    <subcellularLocation>
        <location evidence="15">Cell membrane</location>
        <topology evidence="15">Multi-pass membrane protein</topology>
    </subcellularLocation>
    <subcellularLocation>
        <location evidence="1">Membrane</location>
        <topology evidence="1">Multi-pass membrane protein</topology>
    </subcellularLocation>
</comment>
<keyword evidence="3" id="KW-0597">Phosphoprotein</keyword>
<dbReference type="FunFam" id="3.40.1110.10:FF:000005">
    <property type="entry name" value="Plasma membrane ATPase"/>
    <property type="match status" value="1"/>
</dbReference>
<dbReference type="Gene3D" id="2.70.150.10">
    <property type="entry name" value="Calcium-transporting ATPase, cytoplasmic transduction domain A"/>
    <property type="match status" value="1"/>
</dbReference>
<dbReference type="Pfam" id="PF00122">
    <property type="entry name" value="E1-E2_ATPase"/>
    <property type="match status" value="1"/>
</dbReference>
<dbReference type="GO" id="GO:0120029">
    <property type="term" value="P:proton export across plasma membrane"/>
    <property type="evidence" value="ECO:0007669"/>
    <property type="project" value="UniProtKB-UniRule"/>
</dbReference>
<keyword evidence="8 15" id="KW-0460">Magnesium</keyword>
<keyword evidence="15" id="KW-0375">Hydrogen ion transport</keyword>
<dbReference type="InterPro" id="IPR023214">
    <property type="entry name" value="HAD_sf"/>
</dbReference>
<accession>A0A7S4E5U2</accession>
<name>A0A7S4E5U2_9STRA</name>
<evidence type="ECO:0000256" key="7">
    <source>
        <dbReference type="ARBA" id="ARBA00022840"/>
    </source>
</evidence>
<dbReference type="Gene3D" id="3.40.1110.10">
    <property type="entry name" value="Calcium-transporting ATPase, cytoplasmic domain N"/>
    <property type="match status" value="2"/>
</dbReference>
<dbReference type="PROSITE" id="PS00154">
    <property type="entry name" value="ATPASE_E1_E2"/>
    <property type="match status" value="1"/>
</dbReference>
<feature type="transmembrane region" description="Helical" evidence="15">
    <location>
        <begin position="867"/>
        <end position="888"/>
    </location>
</feature>
<dbReference type="SFLD" id="SFLDS00003">
    <property type="entry name" value="Haloacid_Dehalogenase"/>
    <property type="match status" value="1"/>
</dbReference>
<keyword evidence="15" id="KW-0406">Ion transport</keyword>
<keyword evidence="7 15" id="KW-0067">ATP-binding</keyword>
<gene>
    <name evidence="18" type="ORF">PCAL00307_LOCUS6891</name>
</gene>
<dbReference type="PRINTS" id="PR00119">
    <property type="entry name" value="CATATPASE"/>
</dbReference>
<dbReference type="SFLD" id="SFLDF00027">
    <property type="entry name" value="p-type_atpase"/>
    <property type="match status" value="1"/>
</dbReference>
<dbReference type="GO" id="GO:0008553">
    <property type="term" value="F:P-type proton-exporting transporter activity"/>
    <property type="evidence" value="ECO:0007669"/>
    <property type="project" value="UniProtKB-UniRule"/>
</dbReference>
<evidence type="ECO:0000256" key="8">
    <source>
        <dbReference type="ARBA" id="ARBA00022842"/>
    </source>
</evidence>
<organism evidence="18">
    <name type="scientific">Pelagomonas calceolata</name>
    <dbReference type="NCBI Taxonomy" id="35677"/>
    <lineage>
        <taxon>Eukaryota</taxon>
        <taxon>Sar</taxon>
        <taxon>Stramenopiles</taxon>
        <taxon>Ochrophyta</taxon>
        <taxon>Pelagophyceae</taxon>
        <taxon>Pelagomonadales</taxon>
        <taxon>Pelagomonadaceae</taxon>
        <taxon>Pelagomonas</taxon>
    </lineage>
</organism>
<evidence type="ECO:0000259" key="17">
    <source>
        <dbReference type="SMART" id="SM00831"/>
    </source>
</evidence>
<evidence type="ECO:0000313" key="18">
    <source>
        <dbReference type="EMBL" id="CAE0691455.1"/>
    </source>
</evidence>
<evidence type="ECO:0000256" key="5">
    <source>
        <dbReference type="ARBA" id="ARBA00022723"/>
    </source>
</evidence>
<feature type="transmembrane region" description="Helical" evidence="15">
    <location>
        <begin position="900"/>
        <end position="918"/>
    </location>
</feature>
<evidence type="ECO:0000256" key="2">
    <source>
        <dbReference type="ARBA" id="ARBA00008804"/>
    </source>
</evidence>
<dbReference type="GO" id="GO:0008554">
    <property type="term" value="F:P-type sodium transporter activity"/>
    <property type="evidence" value="ECO:0007669"/>
    <property type="project" value="UniProtKB-EC"/>
</dbReference>
<dbReference type="SUPFAM" id="SSF81660">
    <property type="entry name" value="Metal cation-transporting ATPase, ATP-binding domain N"/>
    <property type="match status" value="1"/>
</dbReference>
<dbReference type="NCBIfam" id="TIGR01647">
    <property type="entry name" value="ATPase-IIIA_H"/>
    <property type="match status" value="1"/>
</dbReference>
<dbReference type="Gene3D" id="1.20.1110.10">
    <property type="entry name" value="Calcium-transporting ATPase, transmembrane domain"/>
    <property type="match status" value="2"/>
</dbReference>
<dbReference type="InterPro" id="IPR023299">
    <property type="entry name" value="ATPase_P-typ_cyto_dom_N"/>
</dbReference>
<dbReference type="InterPro" id="IPR008250">
    <property type="entry name" value="ATPase_P-typ_transduc_dom_A_sf"/>
</dbReference>
<dbReference type="Pfam" id="PF00702">
    <property type="entry name" value="Hydrolase"/>
    <property type="match status" value="1"/>
</dbReference>
<feature type="transmembrane region" description="Helical" evidence="15">
    <location>
        <begin position="734"/>
        <end position="757"/>
    </location>
</feature>
<dbReference type="EMBL" id="HBIW01008150">
    <property type="protein sequence ID" value="CAE0691455.1"/>
    <property type="molecule type" value="Transcribed_RNA"/>
</dbReference>
<feature type="transmembrane region" description="Helical" evidence="15">
    <location>
        <begin position="81"/>
        <end position="105"/>
    </location>
</feature>
<feature type="transmembrane region" description="Helical" evidence="15">
    <location>
        <begin position="778"/>
        <end position="799"/>
    </location>
</feature>
<dbReference type="FunFam" id="2.70.150.10:FF:000042">
    <property type="entry name" value="Plasma membrane ATPase"/>
    <property type="match status" value="1"/>
</dbReference>
<evidence type="ECO:0000256" key="11">
    <source>
        <dbReference type="ARBA" id="ARBA00023053"/>
    </source>
</evidence>
<dbReference type="SMART" id="SM00831">
    <property type="entry name" value="Cation_ATPase_N"/>
    <property type="match status" value="1"/>
</dbReference>
<keyword evidence="6 15" id="KW-0547">Nucleotide-binding</keyword>
<dbReference type="InterPro" id="IPR006534">
    <property type="entry name" value="P-type_ATPase_IIIA"/>
</dbReference>
<protein>
    <recommendedName>
        <fullName evidence="15">Plasma membrane ATPase</fullName>
        <ecNumber evidence="15">7.1.2.1</ecNumber>
    </recommendedName>
</protein>
<dbReference type="InterPro" id="IPR044492">
    <property type="entry name" value="P_typ_ATPase_HD_dom"/>
</dbReference>
<feature type="transmembrane region" description="Helical" evidence="15">
    <location>
        <begin position="290"/>
        <end position="316"/>
    </location>
</feature>
<dbReference type="FunFam" id="3.40.50.1000:FF:000211">
    <property type="entry name" value="Plasma membrane ATPase"/>
    <property type="match status" value="1"/>
</dbReference>
<keyword evidence="9 15" id="KW-1278">Translocase</keyword>
<evidence type="ECO:0000256" key="15">
    <source>
        <dbReference type="RuleBase" id="RU362083"/>
    </source>
</evidence>
<dbReference type="EC" id="7.1.2.1" evidence="15"/>
<dbReference type="PANTHER" id="PTHR42861">
    <property type="entry name" value="CALCIUM-TRANSPORTING ATPASE"/>
    <property type="match status" value="1"/>
</dbReference>
<evidence type="ECO:0000256" key="1">
    <source>
        <dbReference type="ARBA" id="ARBA00004141"/>
    </source>
</evidence>
<evidence type="ECO:0000256" key="16">
    <source>
        <dbReference type="SAM" id="MobiDB-lite"/>
    </source>
</evidence>
<evidence type="ECO:0000256" key="3">
    <source>
        <dbReference type="ARBA" id="ARBA00022553"/>
    </source>
</evidence>
<evidence type="ECO:0000256" key="13">
    <source>
        <dbReference type="ARBA" id="ARBA00023201"/>
    </source>
</evidence>
<sequence length="964" mass="105075">MAGDDEQRQPLLGNESQGDYGASTSGGAPPAAEGESREAMEAREIAYACKTGPGGLSSAEAAERLERYGPNVLEEPQRNELLVFLGFFWGPMPFMIWIATIVVGIERDWEDVTVLLVLQLVNGTVGYFEERSAGDAISALKKSLAPKASVKRDGRFTTIEAKDLVPGDRINLKLGDIVPADSKLGPGKPLEVDQAALTGESLPVTRSADDTVFMGSIVRRGELEAIVCFTGGRTFFGRAAEMVNRAAGEQQGRFQRVMFQNMLVLLSLSIVLCTVIYIKLFESGLTAFDALSTTIVILIACIPIAMQVVSTTVMAVGGRDLAEKKAILARLSAIEELAGMDVLCSDKTGTLTQNKLELFDPVVVDASLTPNELVFLAALAAKRMSEGADAIDTVVTNAVSNDDKKRFDDYDELDFEPFDPVTKRTVARLAGPNGKEVRIAKGATKVILDMCRDKDKVRAQVLRANQDLADRGFRSIGVCRDVGKGYVFAGVLALFDPPRHDTRDTLEKARAMGVRVKMVTGDQTAIAVETSKAIALAEKPVILDMKEFQKAEAQSEAAATNMCERVDGFAEVYPEHKYRIVELLQGARHTVGMTGDGVNDAPALKKAQIGIAVEGSTDAARAAADIVLTEPGLGVIIDAILTARCIFARVRNYVIYRIACTLQLVGFFFLASLIFAPEDYYCYMDDERKIVGSYFDSCDYTNPDSGTLLADVGDCHDSEGASCVYPYFYHPAQFAFALPVLGIVIITILNDGCMLTIARDHVIPAETPQDWNLPELRLVAVVLGCVPLGSSLLLLWLGLKCADGLYPSWAFLFNRKVPSDYQNEAGDLYYLKYEELLMLMYLKVSISDFLTLFCARCRGPFFSRAPAVPLFCAFLVATGSATLIAMFGTVSDKTYPMYAISKQACLVVWVYNLAFFLVQDAVKVGCYKLMSLPCCEAFLSCIGARDDPVEEDEKKRHLLEENAA</sequence>
<dbReference type="Pfam" id="PF00690">
    <property type="entry name" value="Cation_ATPase_N"/>
    <property type="match status" value="1"/>
</dbReference>
<dbReference type="AlphaFoldDB" id="A0A7S4E5U2"/>
<proteinExistence type="inferred from homology"/>
<feature type="transmembrane region" description="Helical" evidence="15">
    <location>
        <begin position="654"/>
        <end position="676"/>
    </location>
</feature>
<dbReference type="InterPro" id="IPR001757">
    <property type="entry name" value="P_typ_ATPase"/>
</dbReference>
<reference evidence="18" key="1">
    <citation type="submission" date="2021-01" db="EMBL/GenBank/DDBJ databases">
        <authorList>
            <person name="Corre E."/>
            <person name="Pelletier E."/>
            <person name="Niang G."/>
            <person name="Scheremetjew M."/>
            <person name="Finn R."/>
            <person name="Kale V."/>
            <person name="Holt S."/>
            <person name="Cochrane G."/>
            <person name="Meng A."/>
            <person name="Brown T."/>
            <person name="Cohen L."/>
        </authorList>
    </citation>
    <scope>NUCLEOTIDE SEQUENCE</scope>
    <source>
        <strain evidence="18">CCMP1756</strain>
    </source>
</reference>
<feature type="transmembrane region" description="Helical" evidence="15">
    <location>
        <begin position="836"/>
        <end position="855"/>
    </location>
</feature>
<dbReference type="FunFam" id="3.40.50.1000:FF:000001">
    <property type="entry name" value="Phospholipid-transporting ATPase IC"/>
    <property type="match status" value="1"/>
</dbReference>
<dbReference type="GO" id="GO:0016887">
    <property type="term" value="F:ATP hydrolysis activity"/>
    <property type="evidence" value="ECO:0007669"/>
    <property type="project" value="InterPro"/>
</dbReference>
<dbReference type="InterPro" id="IPR036412">
    <property type="entry name" value="HAD-like_sf"/>
</dbReference>
<dbReference type="InterPro" id="IPR023298">
    <property type="entry name" value="ATPase_P-typ_TM_dom_sf"/>
</dbReference>
<dbReference type="SUPFAM" id="SSF81653">
    <property type="entry name" value="Calcium ATPase, transduction domain A"/>
    <property type="match status" value="1"/>
</dbReference>
<evidence type="ECO:0000256" key="4">
    <source>
        <dbReference type="ARBA" id="ARBA00022692"/>
    </source>
</evidence>
<comment type="similarity">
    <text evidence="2 15">Belongs to the cation transport ATPase (P-type) (TC 3.A.3) family. Type IIIA subfamily.</text>
</comment>
<feature type="domain" description="Cation-transporting P-type ATPase N-terminal" evidence="17">
    <location>
        <begin position="36"/>
        <end position="108"/>
    </location>
</feature>
<dbReference type="InterPro" id="IPR018303">
    <property type="entry name" value="ATPase_P-typ_P_site"/>
</dbReference>
<keyword evidence="4 15" id="KW-0812">Transmembrane</keyword>
<dbReference type="GO" id="GO:0005886">
    <property type="term" value="C:plasma membrane"/>
    <property type="evidence" value="ECO:0007669"/>
    <property type="project" value="UniProtKB-SubCell"/>
</dbReference>
<dbReference type="CDD" id="cd02076">
    <property type="entry name" value="P-type_ATPase_H"/>
    <property type="match status" value="1"/>
</dbReference>
<evidence type="ECO:0000256" key="12">
    <source>
        <dbReference type="ARBA" id="ARBA00023136"/>
    </source>
</evidence>
<dbReference type="GO" id="GO:0046872">
    <property type="term" value="F:metal ion binding"/>
    <property type="evidence" value="ECO:0007669"/>
    <property type="project" value="UniProtKB-KW"/>
</dbReference>
<dbReference type="NCBIfam" id="TIGR01494">
    <property type="entry name" value="ATPase_P-type"/>
    <property type="match status" value="2"/>
</dbReference>
<keyword evidence="5" id="KW-0479">Metal-binding</keyword>
<feature type="compositionally biased region" description="Low complexity" evidence="16">
    <location>
        <begin position="21"/>
        <end position="33"/>
    </location>
</feature>
<evidence type="ECO:0000256" key="6">
    <source>
        <dbReference type="ARBA" id="ARBA00022741"/>
    </source>
</evidence>
<keyword evidence="11" id="KW-0915">Sodium</keyword>
<dbReference type="SUPFAM" id="SSF81665">
    <property type="entry name" value="Calcium ATPase, transmembrane domain M"/>
    <property type="match status" value="1"/>
</dbReference>
<feature type="transmembrane region" description="Helical" evidence="15">
    <location>
        <begin position="259"/>
        <end position="278"/>
    </location>
</feature>
<dbReference type="GO" id="GO:0005524">
    <property type="term" value="F:ATP binding"/>
    <property type="evidence" value="ECO:0007669"/>
    <property type="project" value="UniProtKB-UniRule"/>
</dbReference>
<feature type="region of interest" description="Disordered" evidence="16">
    <location>
        <begin position="1"/>
        <end position="39"/>
    </location>
</feature>
<dbReference type="Gene3D" id="3.40.50.1000">
    <property type="entry name" value="HAD superfamily/HAD-like"/>
    <property type="match status" value="1"/>
</dbReference>
<keyword evidence="12 15" id="KW-0472">Membrane</keyword>
<dbReference type="InterPro" id="IPR004014">
    <property type="entry name" value="ATPase_P-typ_cation-transptr_N"/>
</dbReference>
<comment type="catalytic activity">
    <reaction evidence="15">
        <text>ATP + H2O + H(+)(in) = ADP + phosphate + 2 H(+)(out)</text>
        <dbReference type="Rhea" id="RHEA:20852"/>
        <dbReference type="ChEBI" id="CHEBI:15377"/>
        <dbReference type="ChEBI" id="CHEBI:15378"/>
        <dbReference type="ChEBI" id="CHEBI:30616"/>
        <dbReference type="ChEBI" id="CHEBI:43474"/>
        <dbReference type="ChEBI" id="CHEBI:456216"/>
        <dbReference type="EC" id="7.1.2.1"/>
    </reaction>
</comment>
<evidence type="ECO:0000256" key="10">
    <source>
        <dbReference type="ARBA" id="ARBA00022989"/>
    </source>
</evidence>
<keyword evidence="10 15" id="KW-1133">Transmembrane helix</keyword>
<dbReference type="SUPFAM" id="SSF56784">
    <property type="entry name" value="HAD-like"/>
    <property type="match status" value="1"/>
</dbReference>
<keyword evidence="13" id="KW-0739">Sodium transport</keyword>
<comment type="catalytic activity">
    <reaction evidence="14">
        <text>Na(+)(in) + ATP + H2O = Na(+)(out) + ADP + phosphate + H(+)</text>
        <dbReference type="Rhea" id="RHEA:14633"/>
        <dbReference type="ChEBI" id="CHEBI:15377"/>
        <dbReference type="ChEBI" id="CHEBI:15378"/>
        <dbReference type="ChEBI" id="CHEBI:29101"/>
        <dbReference type="ChEBI" id="CHEBI:30616"/>
        <dbReference type="ChEBI" id="CHEBI:43474"/>
        <dbReference type="ChEBI" id="CHEBI:456216"/>
        <dbReference type="EC" id="7.2.2.3"/>
    </reaction>
    <physiologicalReaction direction="left-to-right" evidence="14">
        <dbReference type="Rhea" id="RHEA:14634"/>
    </physiologicalReaction>
</comment>